<feature type="non-terminal residue" evidence="1">
    <location>
        <position position="1"/>
    </location>
</feature>
<sequence length="209" mass="23928">IRSLNAFQRISWPEIGIEFSKRAIEVAPANASLYEIAHNIHNALDDHGSPDYRYQVVVVPSHDSLLTWSVASERMDDYERINDFNGFDIHIFRHLFSDESGYRLVNAFNRIGNKHTYFKKEIRYLSFPSPSAILPVLHSNNSLIASIYGEDLFRSVMFIKKEVDGSYKPDLSMGHATHGVSILDTYITSYSVADHGRETTSAWKAYFFL</sequence>
<dbReference type="AlphaFoldDB" id="A0AAN4ZRR3"/>
<proteinExistence type="predicted"/>
<comment type="caution">
    <text evidence="1">The sequence shown here is derived from an EMBL/GenBank/DDBJ whole genome shotgun (WGS) entry which is preliminary data.</text>
</comment>
<organism evidence="1 2">
    <name type="scientific">Pristionchus mayeri</name>
    <dbReference type="NCBI Taxonomy" id="1317129"/>
    <lineage>
        <taxon>Eukaryota</taxon>
        <taxon>Metazoa</taxon>
        <taxon>Ecdysozoa</taxon>
        <taxon>Nematoda</taxon>
        <taxon>Chromadorea</taxon>
        <taxon>Rhabditida</taxon>
        <taxon>Rhabditina</taxon>
        <taxon>Diplogasteromorpha</taxon>
        <taxon>Diplogasteroidea</taxon>
        <taxon>Neodiplogasteridae</taxon>
        <taxon>Pristionchus</taxon>
    </lineage>
</organism>
<protein>
    <submittedName>
        <fullName evidence="1">Uncharacterized protein</fullName>
    </submittedName>
</protein>
<reference evidence="2" key="1">
    <citation type="submission" date="2022-10" db="EMBL/GenBank/DDBJ databases">
        <title>Genome assembly of Pristionchus species.</title>
        <authorList>
            <person name="Yoshida K."/>
            <person name="Sommer R.J."/>
        </authorList>
    </citation>
    <scope>NUCLEOTIDE SEQUENCE [LARGE SCALE GENOMIC DNA]</scope>
    <source>
        <strain evidence="2">RS5460</strain>
    </source>
</reference>
<keyword evidence="2" id="KW-1185">Reference proteome</keyword>
<name>A0AAN4ZRR3_9BILA</name>
<accession>A0AAN4ZRR3</accession>
<gene>
    <name evidence="1" type="ORF">PMAYCL1PPCAC_13422</name>
</gene>
<dbReference type="EMBL" id="BTRK01000003">
    <property type="protein sequence ID" value="GMR43227.1"/>
    <property type="molecule type" value="Genomic_DNA"/>
</dbReference>
<dbReference type="Proteomes" id="UP001328107">
    <property type="component" value="Unassembled WGS sequence"/>
</dbReference>
<evidence type="ECO:0000313" key="1">
    <source>
        <dbReference type="EMBL" id="GMR43227.1"/>
    </source>
</evidence>
<evidence type="ECO:0000313" key="2">
    <source>
        <dbReference type="Proteomes" id="UP001328107"/>
    </source>
</evidence>